<dbReference type="AlphaFoldDB" id="A0A7S4KPY0"/>
<feature type="region of interest" description="Disordered" evidence="2">
    <location>
        <begin position="237"/>
        <end position="264"/>
    </location>
</feature>
<sequence length="875" mass="97452">MGVNLPLVAASEVGGGSSSDVMMRNEALLKQLAELSEKMASCVEECKGMSGVAASAASLKQTHDRLKHSMSDFTESCQRLEQEAQILADIPITEAPGEAYVPKDTITEAARMDSHRLKGQHYELLEENLPKVIAGLKTAKLLAQVLAGNSDGETPLIWVAAKVLQNRKLKELTPEIEEVGETLELVQNALIIFRSTAKVVLESCAEHLPHLVKGVTALAEYVIDAYTLEGVRSMVGHEDDEEVNRERLLPDQGMPGSPKQPKTETFTDKSIFRMGNTITQKVFHCLDKNSKVNLTEEKLIVTLRGAMMKDIASVGFGTLKDTSLDISVVEKEILGMCTTQEQGVRLSLFISNFSVAVSKTVDKIAEKMKGKISVWNQRDFIPQIVSECAAFFLFSDISSIGLKWSDFILKYDPSSVQRKRHHYEVVYQFFNIAHLTLKKALDEIQEETQESKLLDLNDTIPMQPSIISATLLDMAQRCTSASRVINALRYKNSSRAFVTLRIALNEEDERNFVSEQVDVGVTNLVKVSQDLSQNFKYCGNVAANVVSHLIDPSTFRAALQEILSEVIEFVTLRKDSEEEEIKSTEMEKRLADLHLNLNFLNLLTSMAGTRAATSWFSWSLGMLNIMKHEARTISGSALSFLIPGTYLMVGKGAKLVKPTSVRRMGAKLIVGPLFDVQVKSNNYNYKIGKVETYVEKIREIQQHILDLGAKVYAAESASRQIEQSSSKSHDKQLAITGGNAITIHTPGQVGVVSRVSLFTAEDRQAILQGIPARLARELNDKTLTFDYEVARKKLLAAHNKRQREKGSSDKWEEDPEFVKIVDPLYYECFLLSAVLVMKKEDLEVRLEALRKTLVDSNHQPGKDAFHFSEDSLLMS</sequence>
<evidence type="ECO:0000313" key="3">
    <source>
        <dbReference type="EMBL" id="CAE2301059.1"/>
    </source>
</evidence>
<reference evidence="3" key="1">
    <citation type="submission" date="2021-01" db="EMBL/GenBank/DDBJ databases">
        <authorList>
            <person name="Corre E."/>
            <person name="Pelletier E."/>
            <person name="Niang G."/>
            <person name="Scheremetjew M."/>
            <person name="Finn R."/>
            <person name="Kale V."/>
            <person name="Holt S."/>
            <person name="Cochrane G."/>
            <person name="Meng A."/>
            <person name="Brown T."/>
            <person name="Cohen L."/>
        </authorList>
    </citation>
    <scope>NUCLEOTIDE SEQUENCE</scope>
    <source>
        <strain evidence="3">SoJaBio B1-5/56/2</strain>
    </source>
</reference>
<gene>
    <name evidence="3" type="ORF">NAES01612_LOCUS9273</name>
</gene>
<dbReference type="EMBL" id="HBKR01014010">
    <property type="protein sequence ID" value="CAE2301059.1"/>
    <property type="molecule type" value="Transcribed_RNA"/>
</dbReference>
<name>A0A7S4KPY0_9EUKA</name>
<evidence type="ECO:0000256" key="1">
    <source>
        <dbReference type="SAM" id="Coils"/>
    </source>
</evidence>
<proteinExistence type="predicted"/>
<evidence type="ECO:0000256" key="2">
    <source>
        <dbReference type="SAM" id="MobiDB-lite"/>
    </source>
</evidence>
<organism evidence="3">
    <name type="scientific">Paramoeba aestuarina</name>
    <dbReference type="NCBI Taxonomy" id="180227"/>
    <lineage>
        <taxon>Eukaryota</taxon>
        <taxon>Amoebozoa</taxon>
        <taxon>Discosea</taxon>
        <taxon>Flabellinia</taxon>
        <taxon>Dactylopodida</taxon>
        <taxon>Paramoebidae</taxon>
        <taxon>Paramoeba</taxon>
    </lineage>
</organism>
<protein>
    <submittedName>
        <fullName evidence="3">Uncharacterized protein</fullName>
    </submittedName>
</protein>
<accession>A0A7S4KPY0</accession>
<feature type="coiled-coil region" evidence="1">
    <location>
        <begin position="25"/>
        <end position="83"/>
    </location>
</feature>
<keyword evidence="1" id="KW-0175">Coiled coil</keyword>